<dbReference type="GO" id="GO:0003677">
    <property type="term" value="F:DNA binding"/>
    <property type="evidence" value="ECO:0007669"/>
    <property type="project" value="UniProtKB-KW"/>
</dbReference>
<evidence type="ECO:0000256" key="9">
    <source>
        <dbReference type="ARBA" id="ARBA00038592"/>
    </source>
</evidence>
<evidence type="ECO:0000256" key="5">
    <source>
        <dbReference type="ARBA" id="ARBA00022842"/>
    </source>
</evidence>
<sequence>MPVLYVTVPGATVRQSGESLLVTAEEYPSDGGGTGRRKVLMEVESHRLELVCIVGRAHITSAAMRHCLERGISTAWLTRGGEFLGRTVGAMPRSADIRLRQYAAASEAETRLARAADAVRAKLLNAHAVLRDIQSNNPGNEVLGRALAELKRMAEAVHSCREIGSLLGVEGSGARCYFEALGGAFRAEIPFHGRKHRPASDPANALLSFGYVILASKLAGLLEGRGLDPCIGFLHDLRSGRASLALDLLEELRHPIVDRFVLRSCNLRIIRPEHFEPPDEDGGVRLTQEGLRIFFAQWEEHLGKPLREQGNAERPTPRDILGRQVERFAASLRNGSPYQPFLYGG</sequence>
<evidence type="ECO:0000256" key="1">
    <source>
        <dbReference type="ARBA" id="ARBA00022722"/>
    </source>
</evidence>
<comment type="subunit">
    <text evidence="9 10">Homodimer, forms a heterotetramer with a Cas2 homodimer.</text>
</comment>
<evidence type="ECO:0000256" key="7">
    <source>
        <dbReference type="ARBA" id="ARBA00023125"/>
    </source>
</evidence>
<dbReference type="GO" id="GO:0004519">
    <property type="term" value="F:endonuclease activity"/>
    <property type="evidence" value="ECO:0007669"/>
    <property type="project" value="UniProtKB-UniRule"/>
</dbReference>
<protein>
    <recommendedName>
        <fullName evidence="10">CRISPR-associated endonuclease Cas1</fullName>
        <ecNumber evidence="10">3.1.-.-</ecNumber>
    </recommendedName>
</protein>
<dbReference type="InterPro" id="IPR042206">
    <property type="entry name" value="CRISPR-assoc_Cas1_C"/>
</dbReference>
<feature type="binding site" evidence="10">
    <location>
        <position position="235"/>
    </location>
    <ligand>
        <name>Mn(2+)</name>
        <dbReference type="ChEBI" id="CHEBI:29035"/>
    </ligand>
</feature>
<evidence type="ECO:0000256" key="3">
    <source>
        <dbReference type="ARBA" id="ARBA00022759"/>
    </source>
</evidence>
<evidence type="ECO:0000256" key="2">
    <source>
        <dbReference type="ARBA" id="ARBA00022723"/>
    </source>
</evidence>
<dbReference type="KEGG" id="doa:AXF15_04915"/>
<keyword evidence="3 10" id="KW-0255">Endonuclease</keyword>
<evidence type="ECO:0000256" key="10">
    <source>
        <dbReference type="HAMAP-Rule" id="MF_01470"/>
    </source>
</evidence>
<keyword evidence="4 10" id="KW-0378">Hydrolase</keyword>
<keyword evidence="12" id="KW-1185">Reference proteome</keyword>
<name>A0A0X8JPR7_9BACT</name>
<evidence type="ECO:0000256" key="8">
    <source>
        <dbReference type="ARBA" id="ARBA00023211"/>
    </source>
</evidence>
<keyword evidence="5 10" id="KW-0460">Magnesium</keyword>
<keyword evidence="1 10" id="KW-0540">Nuclease</keyword>
<dbReference type="PANTHER" id="PTHR34353:SF2">
    <property type="entry name" value="CRISPR-ASSOCIATED ENDONUCLEASE CAS1 1"/>
    <property type="match status" value="1"/>
</dbReference>
<evidence type="ECO:0000313" key="12">
    <source>
        <dbReference type="Proteomes" id="UP000063964"/>
    </source>
</evidence>
<keyword evidence="8 10" id="KW-0464">Manganese</keyword>
<accession>A0A0X8JPR7</accession>
<dbReference type="HAMAP" id="MF_01470">
    <property type="entry name" value="Cas1"/>
    <property type="match status" value="1"/>
</dbReference>
<dbReference type="GO" id="GO:0043571">
    <property type="term" value="P:maintenance of CRISPR repeat elements"/>
    <property type="evidence" value="ECO:0007669"/>
    <property type="project" value="UniProtKB-UniRule"/>
</dbReference>
<gene>
    <name evidence="10" type="primary">cas1</name>
    <name evidence="11" type="ORF">AXF15_04915</name>
</gene>
<dbReference type="InterPro" id="IPR050646">
    <property type="entry name" value="Cas1"/>
</dbReference>
<proteinExistence type="inferred from homology"/>
<dbReference type="Gene3D" id="1.20.120.920">
    <property type="entry name" value="CRISPR-associated endonuclease Cas1, C-terminal domain"/>
    <property type="match status" value="1"/>
</dbReference>
<dbReference type="GO" id="GO:0046872">
    <property type="term" value="F:metal ion binding"/>
    <property type="evidence" value="ECO:0007669"/>
    <property type="project" value="UniProtKB-UniRule"/>
</dbReference>
<evidence type="ECO:0000256" key="6">
    <source>
        <dbReference type="ARBA" id="ARBA00023118"/>
    </source>
</evidence>
<dbReference type="EC" id="3.1.-.-" evidence="10"/>
<dbReference type="Gene3D" id="3.100.10.20">
    <property type="entry name" value="CRISPR-associated endonuclease Cas1, N-terminal domain"/>
    <property type="match status" value="1"/>
</dbReference>
<dbReference type="GO" id="GO:0016787">
    <property type="term" value="F:hydrolase activity"/>
    <property type="evidence" value="ECO:0007669"/>
    <property type="project" value="UniProtKB-KW"/>
</dbReference>
<dbReference type="STRING" id="888061.AXF15_04915"/>
<keyword evidence="7 10" id="KW-0238">DNA-binding</keyword>
<dbReference type="Proteomes" id="UP000063964">
    <property type="component" value="Chromosome"/>
</dbReference>
<evidence type="ECO:0000313" key="11">
    <source>
        <dbReference type="EMBL" id="AMD92517.1"/>
    </source>
</evidence>
<reference evidence="12" key="1">
    <citation type="submission" date="2016-02" db="EMBL/GenBank/DDBJ databases">
        <authorList>
            <person name="Holder M.E."/>
            <person name="Ajami N.J."/>
            <person name="Petrosino J.F."/>
        </authorList>
    </citation>
    <scope>NUCLEOTIDE SEQUENCE [LARGE SCALE GENOMIC DNA]</scope>
    <source>
        <strain evidence="12">DSM 12838</strain>
    </source>
</reference>
<comment type="similarity">
    <text evidence="10">Belongs to the CRISPR-associated endonuclease Cas1 family.</text>
</comment>
<dbReference type="CDD" id="cd09634">
    <property type="entry name" value="Cas1_I-II-III"/>
    <property type="match status" value="1"/>
</dbReference>
<dbReference type="InterPro" id="IPR002729">
    <property type="entry name" value="CRISPR-assoc_Cas1"/>
</dbReference>
<keyword evidence="6 10" id="KW-0051">Antiviral defense</keyword>
<dbReference type="OrthoDB" id="9803119at2"/>
<organism evidence="11 12">
    <name type="scientific">Desulfomicrobium orale DSM 12838</name>
    <dbReference type="NCBI Taxonomy" id="888061"/>
    <lineage>
        <taxon>Bacteria</taxon>
        <taxon>Pseudomonadati</taxon>
        <taxon>Thermodesulfobacteriota</taxon>
        <taxon>Desulfovibrionia</taxon>
        <taxon>Desulfovibrionales</taxon>
        <taxon>Desulfomicrobiaceae</taxon>
        <taxon>Desulfomicrobium</taxon>
    </lineage>
</organism>
<dbReference type="RefSeq" id="WP_066604093.1">
    <property type="nucleotide sequence ID" value="NZ_CP014230.1"/>
</dbReference>
<dbReference type="PANTHER" id="PTHR34353">
    <property type="entry name" value="CRISPR-ASSOCIATED ENDONUCLEASE CAS1 1"/>
    <property type="match status" value="1"/>
</dbReference>
<feature type="binding site" evidence="10">
    <location>
        <position position="250"/>
    </location>
    <ligand>
        <name>Mn(2+)</name>
        <dbReference type="ChEBI" id="CHEBI:29035"/>
    </ligand>
</feature>
<feature type="binding site" evidence="10">
    <location>
        <position position="170"/>
    </location>
    <ligand>
        <name>Mn(2+)</name>
        <dbReference type="ChEBI" id="CHEBI:29035"/>
    </ligand>
</feature>
<dbReference type="NCBIfam" id="TIGR00287">
    <property type="entry name" value="cas1"/>
    <property type="match status" value="1"/>
</dbReference>
<dbReference type="AlphaFoldDB" id="A0A0X8JPR7"/>
<dbReference type="Pfam" id="PF01867">
    <property type="entry name" value="Cas_Cas1"/>
    <property type="match status" value="1"/>
</dbReference>
<dbReference type="EMBL" id="CP014230">
    <property type="protein sequence ID" value="AMD92517.1"/>
    <property type="molecule type" value="Genomic_DNA"/>
</dbReference>
<comment type="function">
    <text evidence="10">CRISPR (clustered regularly interspaced short palindromic repeat), is an adaptive immune system that provides protection against mobile genetic elements (viruses, transposable elements and conjugative plasmids). CRISPR clusters contain spacers, sequences complementary to antecedent mobile elements, and target invading nucleic acids. CRISPR clusters are transcribed and processed into CRISPR RNA (crRNA). Acts as a dsDNA endonuclease. Involved in the integration of spacer DNA into the CRISPR cassette.</text>
</comment>
<keyword evidence="2 10" id="KW-0479">Metal-binding</keyword>
<evidence type="ECO:0000256" key="4">
    <source>
        <dbReference type="ARBA" id="ARBA00022801"/>
    </source>
</evidence>
<dbReference type="InterPro" id="IPR042211">
    <property type="entry name" value="CRISPR-assoc_Cas1_N"/>
</dbReference>
<dbReference type="GO" id="GO:0051607">
    <property type="term" value="P:defense response to virus"/>
    <property type="evidence" value="ECO:0007669"/>
    <property type="project" value="UniProtKB-UniRule"/>
</dbReference>
<comment type="cofactor">
    <cofactor evidence="10">
        <name>Mg(2+)</name>
        <dbReference type="ChEBI" id="CHEBI:18420"/>
    </cofactor>
    <cofactor evidence="10">
        <name>Mn(2+)</name>
        <dbReference type="ChEBI" id="CHEBI:29035"/>
    </cofactor>
</comment>